<evidence type="ECO:0000256" key="3">
    <source>
        <dbReference type="ARBA" id="ARBA00022801"/>
    </source>
</evidence>
<name>A0A162KKE1_9CLOT</name>
<evidence type="ECO:0000256" key="6">
    <source>
        <dbReference type="ARBA" id="ARBA00044538"/>
    </source>
</evidence>
<reference evidence="7 8" key="1">
    <citation type="journal article" date="2015" name="Biotechnol. Bioeng.">
        <title>Genome sequence and phenotypic characterization of Caulobacter segnis.</title>
        <authorList>
            <person name="Patel S."/>
            <person name="Fletcher B."/>
            <person name="Scott D.C."/>
            <person name="Ely B."/>
        </authorList>
    </citation>
    <scope>NUCLEOTIDE SEQUENCE [LARGE SCALE GENOMIC DNA]</scope>
    <source>
        <strain evidence="7 8">ERI-2</strain>
    </source>
</reference>
<dbReference type="Proteomes" id="UP000077407">
    <property type="component" value="Unassembled WGS sequence"/>
</dbReference>
<dbReference type="PATRIC" id="fig|1538.10.peg.3324"/>
<sequence length="108" mass="12027">MIEALFKKESCNLVSVVLKGHAESVNQGYDMVCSAVSAISQTTVIGITEVLKLKLKYSIKDGFLSFSLKDMKEDDILKCQVLVETMLLGLKSIEFNFGEYINVKVEEV</sequence>
<gene>
    <name evidence="7" type="ORF">WY13_03268</name>
</gene>
<dbReference type="CDD" id="cd16332">
    <property type="entry name" value="Prp-like"/>
    <property type="match status" value="1"/>
</dbReference>
<dbReference type="InterPro" id="IPR007422">
    <property type="entry name" value="Peptidase_Prp"/>
</dbReference>
<evidence type="ECO:0000313" key="8">
    <source>
        <dbReference type="Proteomes" id="UP000077407"/>
    </source>
</evidence>
<dbReference type="PANTHER" id="PTHR39178:SF1">
    <property type="entry name" value="RIBOSOMAL-PROCESSING CYSTEINE PROTEASE PRP"/>
    <property type="match status" value="1"/>
</dbReference>
<evidence type="ECO:0000313" key="7">
    <source>
        <dbReference type="EMBL" id="OAA83482.1"/>
    </source>
</evidence>
<dbReference type="GO" id="GO:0042254">
    <property type="term" value="P:ribosome biogenesis"/>
    <property type="evidence" value="ECO:0007669"/>
    <property type="project" value="UniProtKB-KW"/>
</dbReference>
<dbReference type="OrthoDB" id="48998at2"/>
<accession>A0A162KKE1</accession>
<dbReference type="Pfam" id="PF04327">
    <property type="entry name" value="Peptidase_Prp"/>
    <property type="match status" value="1"/>
</dbReference>
<evidence type="ECO:0000256" key="4">
    <source>
        <dbReference type="ARBA" id="ARBA00022807"/>
    </source>
</evidence>
<keyword evidence="3" id="KW-0378">Hydrolase</keyword>
<proteinExistence type="inferred from homology"/>
<comment type="similarity">
    <text evidence="5">Belongs to the Prp family.</text>
</comment>
<dbReference type="GO" id="GO:0006508">
    <property type="term" value="P:proteolysis"/>
    <property type="evidence" value="ECO:0007669"/>
    <property type="project" value="UniProtKB-KW"/>
</dbReference>
<dbReference type="RefSeq" id="WP_063556571.1">
    <property type="nucleotide sequence ID" value="NZ_LITT01000058.1"/>
</dbReference>
<dbReference type="EMBL" id="LITT01000058">
    <property type="protein sequence ID" value="OAA83482.1"/>
    <property type="molecule type" value="Genomic_DNA"/>
</dbReference>
<keyword evidence="2" id="KW-0645">Protease</keyword>
<protein>
    <recommendedName>
        <fullName evidence="6">Ribosomal processing cysteine protease Prp</fullName>
    </recommendedName>
</protein>
<evidence type="ECO:0000256" key="5">
    <source>
        <dbReference type="ARBA" id="ARBA00044503"/>
    </source>
</evidence>
<keyword evidence="4" id="KW-0788">Thiol protease</keyword>
<dbReference type="Gene3D" id="3.30.70.1490">
    <property type="entry name" value="Cysteine protease Prp"/>
    <property type="match status" value="1"/>
</dbReference>
<comment type="caution">
    <text evidence="7">The sequence shown here is derived from an EMBL/GenBank/DDBJ whole genome shotgun (WGS) entry which is preliminary data.</text>
</comment>
<evidence type="ECO:0000256" key="2">
    <source>
        <dbReference type="ARBA" id="ARBA00022670"/>
    </source>
</evidence>
<keyword evidence="1" id="KW-0690">Ribosome biogenesis</keyword>
<dbReference type="AlphaFoldDB" id="A0A162KKE1"/>
<dbReference type="NCBIfam" id="NF011127">
    <property type="entry name" value="PRK14553.1-7"/>
    <property type="match status" value="1"/>
</dbReference>
<dbReference type="PANTHER" id="PTHR39178">
    <property type="entry name" value="HYPOTHETICAL RIBOSOME-ASSOCIATED PROTEIN"/>
    <property type="match status" value="1"/>
</dbReference>
<evidence type="ECO:0000256" key="1">
    <source>
        <dbReference type="ARBA" id="ARBA00022517"/>
    </source>
</evidence>
<dbReference type="GO" id="GO:0008234">
    <property type="term" value="F:cysteine-type peptidase activity"/>
    <property type="evidence" value="ECO:0007669"/>
    <property type="project" value="UniProtKB-KW"/>
</dbReference>
<dbReference type="SUPFAM" id="SSF118010">
    <property type="entry name" value="TM1457-like"/>
    <property type="match status" value="1"/>
</dbReference>
<organism evidence="7 8">
    <name type="scientific">Clostridium ljungdahlii</name>
    <dbReference type="NCBI Taxonomy" id="1538"/>
    <lineage>
        <taxon>Bacteria</taxon>
        <taxon>Bacillati</taxon>
        <taxon>Bacillota</taxon>
        <taxon>Clostridia</taxon>
        <taxon>Eubacteriales</taxon>
        <taxon>Clostridiaceae</taxon>
        <taxon>Clostridium</taxon>
    </lineage>
</organism>
<dbReference type="InterPro" id="IPR036764">
    <property type="entry name" value="Peptidase_Prp_sf"/>
</dbReference>